<feature type="domain" description="Peptidase C-terminal archaeal/bacterial" evidence="1">
    <location>
        <begin position="108"/>
        <end position="172"/>
    </location>
</feature>
<dbReference type="KEGG" id="oac:Oscil6304_0441"/>
<dbReference type="EMBL" id="CP003607">
    <property type="protein sequence ID" value="AFY80188.1"/>
    <property type="molecule type" value="Genomic_DNA"/>
</dbReference>
<name>K9TCM9_9CYAN</name>
<organism evidence="2 3">
    <name type="scientific">Oscillatoria acuminata PCC 6304</name>
    <dbReference type="NCBI Taxonomy" id="56110"/>
    <lineage>
        <taxon>Bacteria</taxon>
        <taxon>Bacillati</taxon>
        <taxon>Cyanobacteriota</taxon>
        <taxon>Cyanophyceae</taxon>
        <taxon>Oscillatoriophycideae</taxon>
        <taxon>Oscillatoriales</taxon>
        <taxon>Oscillatoriaceae</taxon>
        <taxon>Oscillatoria</taxon>
    </lineage>
</organism>
<evidence type="ECO:0000259" key="1">
    <source>
        <dbReference type="Pfam" id="PF04151"/>
    </source>
</evidence>
<keyword evidence="3" id="KW-1185">Reference proteome</keyword>
<dbReference type="Pfam" id="PF04151">
    <property type="entry name" value="PPC"/>
    <property type="match status" value="1"/>
</dbReference>
<evidence type="ECO:0000313" key="3">
    <source>
        <dbReference type="Proteomes" id="UP000010367"/>
    </source>
</evidence>
<gene>
    <name evidence="2" type="ORF">Oscil6304_0441</name>
</gene>
<dbReference type="HOGENOM" id="CLU_122370_0_0_3"/>
<reference evidence="2 3" key="1">
    <citation type="submission" date="2012-06" db="EMBL/GenBank/DDBJ databases">
        <title>Finished chromosome of genome of Oscillatoria acuminata PCC 6304.</title>
        <authorList>
            <consortium name="US DOE Joint Genome Institute"/>
            <person name="Gugger M."/>
            <person name="Coursin T."/>
            <person name="Rippka R."/>
            <person name="Tandeau De Marsac N."/>
            <person name="Huntemann M."/>
            <person name="Wei C.-L."/>
            <person name="Han J."/>
            <person name="Detter J.C."/>
            <person name="Han C."/>
            <person name="Tapia R."/>
            <person name="Davenport K."/>
            <person name="Daligault H."/>
            <person name="Erkkila T."/>
            <person name="Gu W."/>
            <person name="Munk A.C.C."/>
            <person name="Teshima H."/>
            <person name="Xu Y."/>
            <person name="Chain P."/>
            <person name="Chen A."/>
            <person name="Krypides N."/>
            <person name="Mavromatis K."/>
            <person name="Markowitz V."/>
            <person name="Szeto E."/>
            <person name="Ivanova N."/>
            <person name="Mikhailova N."/>
            <person name="Ovchinnikova G."/>
            <person name="Pagani I."/>
            <person name="Pati A."/>
            <person name="Goodwin L."/>
            <person name="Peters L."/>
            <person name="Pitluck S."/>
            <person name="Woyke T."/>
            <person name="Kerfeld C."/>
        </authorList>
    </citation>
    <scope>NUCLEOTIDE SEQUENCE [LARGE SCALE GENOMIC DNA]</scope>
    <source>
        <strain evidence="2 3">PCC 6304</strain>
    </source>
</reference>
<dbReference type="RefSeq" id="WP_015146838.1">
    <property type="nucleotide sequence ID" value="NC_019693.1"/>
</dbReference>
<proteinExistence type="predicted"/>
<dbReference type="InParanoid" id="K9TCM9"/>
<sequence>MLDCHLYHGDHQWQTSKINFSFPRFLLSLPEILWSRLSYRFFMVKSFMLNLRRVSILPATALAIAMSAASVGAQNMYNPIQLPSNNEITDTLSEQDIPTGQGGFARDYIVSLQTGDQIVIDLLSDSFDTIVTLIGPNGMTMAENDDGPDGTTNSLLFARITEGGNYIVRVRAFGEGGTGSFNLKVTRLRPI</sequence>
<dbReference type="Gene3D" id="2.60.120.380">
    <property type="match status" value="1"/>
</dbReference>
<dbReference type="InterPro" id="IPR007280">
    <property type="entry name" value="Peptidase_C_arc/bac"/>
</dbReference>
<dbReference type="Proteomes" id="UP000010367">
    <property type="component" value="Chromosome"/>
</dbReference>
<dbReference type="PATRIC" id="fig|56110.3.peg.530"/>
<dbReference type="eggNOG" id="COG0265">
    <property type="taxonomic scope" value="Bacteria"/>
</dbReference>
<dbReference type="STRING" id="56110.Oscil6304_0441"/>
<accession>K9TCM9</accession>
<dbReference type="AlphaFoldDB" id="K9TCM9"/>
<protein>
    <submittedName>
        <fullName evidence="2">Putative pre-peptidase</fullName>
    </submittedName>
</protein>
<evidence type="ECO:0000313" key="2">
    <source>
        <dbReference type="EMBL" id="AFY80188.1"/>
    </source>
</evidence>